<keyword evidence="2" id="KW-0732">Signal</keyword>
<reference evidence="4" key="1">
    <citation type="submission" date="2022-12" db="EMBL/GenBank/DDBJ databases">
        <title>Chromosome-level genome assembly of the bean flower thrips Megalurothrips usitatus.</title>
        <authorList>
            <person name="Ma L."/>
            <person name="Liu Q."/>
            <person name="Li H."/>
            <person name="Cai W."/>
        </authorList>
    </citation>
    <scope>NUCLEOTIDE SEQUENCE</scope>
    <source>
        <strain evidence="4">Cailab_2022a</strain>
    </source>
</reference>
<dbReference type="AlphaFoldDB" id="A0AAV7XBG4"/>
<protein>
    <recommendedName>
        <fullName evidence="3">Nose resistant-to-fluoxetine protein N-terminal domain-containing protein</fullName>
    </recommendedName>
</protein>
<gene>
    <name evidence="4" type="ORF">ONE63_002536</name>
</gene>
<sequence>MAPGLFVVVLAAQVLAGLSDAVPRPGSRFRELVDIMIQPFAPATPQVSLTCQEQSRIYLQSLQKFTPWAMHMYDSGSKIPASLLSGNNMQLGNFDQCLSVRAGAAAETGGFGGRYCLAAVYFHPPPRWGQSAIGDLLLAATNASTAPEPVGIFMWSYCVPSSCSARDVEVSLRARVASVVVPPMPRPIVSVPEGNCWSADGESAPLSTLDLAFLYFLLGTIILMTASTIYDLTCSAKAGSFAAHSLRLIPGSGALLTSFSLRRNGDALLSTPRPEGAIRCMDGLRVITMAWVVLFHTHTEHTRAASINKDAINKLRQSWPALAVMNGTLATDTFLLLSGALTVTSFFRSSARHGSSPGSSLLGLLGLYWRRYVRLTPVYAICVWFYATLLVRLAQGPLWRTVVGWESGQCAANWWKNLVYINTFFPSEDMCMAHAWYLSVDMQLHWLSPLLLFPLRHWPRFTCVLMTILILAAMAVPFGITLVEGLAGTVLFDSDMSDRVAELLYTRVYARAGPFLVGMALGWLLRRELRPPRVVVVLGWAAAAVSSGAVVFGAFGVLQPGTAAAVYAGVHRSAWAAAVAWVVWACATGRGAAVNAFLAWPAFAPLARLTYCVYLTHYVLLYVYFYGVRRTPGSVNMYLVVRRIKCGAEATSRNYASVVRNLCHSVRSALLFR</sequence>
<feature type="transmembrane region" description="Helical" evidence="1">
    <location>
        <begin position="212"/>
        <end position="230"/>
    </location>
</feature>
<keyword evidence="1" id="KW-1133">Transmembrane helix</keyword>
<dbReference type="Pfam" id="PF20146">
    <property type="entry name" value="NRF"/>
    <property type="match status" value="1"/>
</dbReference>
<dbReference type="PANTHER" id="PTHR11161">
    <property type="entry name" value="O-ACYLTRANSFERASE"/>
    <property type="match status" value="1"/>
</dbReference>
<organism evidence="4 5">
    <name type="scientific">Megalurothrips usitatus</name>
    <name type="common">bean blossom thrips</name>
    <dbReference type="NCBI Taxonomy" id="439358"/>
    <lineage>
        <taxon>Eukaryota</taxon>
        <taxon>Metazoa</taxon>
        <taxon>Ecdysozoa</taxon>
        <taxon>Arthropoda</taxon>
        <taxon>Hexapoda</taxon>
        <taxon>Insecta</taxon>
        <taxon>Pterygota</taxon>
        <taxon>Neoptera</taxon>
        <taxon>Paraneoptera</taxon>
        <taxon>Thysanoptera</taxon>
        <taxon>Terebrantia</taxon>
        <taxon>Thripoidea</taxon>
        <taxon>Thripidae</taxon>
        <taxon>Megalurothrips</taxon>
    </lineage>
</organism>
<dbReference type="EMBL" id="JAPTSV010000012">
    <property type="protein sequence ID" value="KAJ1522228.1"/>
    <property type="molecule type" value="Genomic_DNA"/>
</dbReference>
<feature type="transmembrane region" description="Helical" evidence="1">
    <location>
        <begin position="503"/>
        <end position="525"/>
    </location>
</feature>
<feature type="transmembrane region" description="Helical" evidence="1">
    <location>
        <begin position="372"/>
        <end position="391"/>
    </location>
</feature>
<evidence type="ECO:0000259" key="3">
    <source>
        <dbReference type="SMART" id="SM00703"/>
    </source>
</evidence>
<dbReference type="Proteomes" id="UP001075354">
    <property type="component" value="Chromosome 12"/>
</dbReference>
<dbReference type="InterPro" id="IPR052728">
    <property type="entry name" value="O2_lipid_transport_reg"/>
</dbReference>
<dbReference type="InterPro" id="IPR006621">
    <property type="entry name" value="Nose-resist-to-fluoxetine_N"/>
</dbReference>
<keyword evidence="1" id="KW-0812">Transmembrane</keyword>
<evidence type="ECO:0000256" key="2">
    <source>
        <dbReference type="SAM" id="SignalP"/>
    </source>
</evidence>
<dbReference type="PANTHER" id="PTHR11161:SF69">
    <property type="entry name" value="NOSE RESISTANT TO FLUOXETINE PROTEIN 6-LIKE PROTEIN"/>
    <property type="match status" value="1"/>
</dbReference>
<feature type="transmembrane region" description="Helical" evidence="1">
    <location>
        <begin position="461"/>
        <end position="483"/>
    </location>
</feature>
<dbReference type="GO" id="GO:0016747">
    <property type="term" value="F:acyltransferase activity, transferring groups other than amino-acyl groups"/>
    <property type="evidence" value="ECO:0007669"/>
    <property type="project" value="InterPro"/>
</dbReference>
<feature type="domain" description="Nose resistant-to-fluoxetine protein N-terminal" evidence="3">
    <location>
        <begin position="48"/>
        <end position="193"/>
    </location>
</feature>
<dbReference type="SMART" id="SM00703">
    <property type="entry name" value="NRF"/>
    <property type="match status" value="1"/>
</dbReference>
<feature type="transmembrane region" description="Helical" evidence="1">
    <location>
        <begin position="611"/>
        <end position="628"/>
    </location>
</feature>
<feature type="signal peptide" evidence="2">
    <location>
        <begin position="1"/>
        <end position="21"/>
    </location>
</feature>
<feature type="transmembrane region" description="Helical" evidence="1">
    <location>
        <begin position="537"/>
        <end position="558"/>
    </location>
</feature>
<name>A0AAV7XBG4_9NEOP</name>
<keyword evidence="1" id="KW-0472">Membrane</keyword>
<evidence type="ECO:0000313" key="5">
    <source>
        <dbReference type="Proteomes" id="UP001075354"/>
    </source>
</evidence>
<keyword evidence="5" id="KW-1185">Reference proteome</keyword>
<proteinExistence type="predicted"/>
<accession>A0AAV7XBG4</accession>
<dbReference type="Pfam" id="PF01757">
    <property type="entry name" value="Acyl_transf_3"/>
    <property type="match status" value="1"/>
</dbReference>
<evidence type="ECO:0000256" key="1">
    <source>
        <dbReference type="SAM" id="Phobius"/>
    </source>
</evidence>
<comment type="caution">
    <text evidence="4">The sequence shown here is derived from an EMBL/GenBank/DDBJ whole genome shotgun (WGS) entry which is preliminary data.</text>
</comment>
<dbReference type="InterPro" id="IPR002656">
    <property type="entry name" value="Acyl_transf_3_dom"/>
</dbReference>
<feature type="transmembrane region" description="Helical" evidence="1">
    <location>
        <begin position="322"/>
        <end position="347"/>
    </location>
</feature>
<feature type="chain" id="PRO_5043798631" description="Nose resistant-to-fluoxetine protein N-terminal domain-containing protein" evidence="2">
    <location>
        <begin position="22"/>
        <end position="673"/>
    </location>
</feature>
<evidence type="ECO:0000313" key="4">
    <source>
        <dbReference type="EMBL" id="KAJ1522228.1"/>
    </source>
</evidence>